<reference evidence="5" key="1">
    <citation type="submission" date="2010-02" db="EMBL/GenBank/DDBJ databases">
        <title>Complete sequence of chromosome of Natrialba magadii ATCC 43099.</title>
        <authorList>
            <consortium name="US DOE Joint Genome Institute"/>
            <person name="Lucas S."/>
            <person name="Copeland A."/>
            <person name="Lapidus A."/>
            <person name="Cheng J.-F."/>
            <person name="Bruce D."/>
            <person name="Goodwin L."/>
            <person name="Pitluck S."/>
            <person name="Davenport K."/>
            <person name="Saunders E."/>
            <person name="Detter J.C."/>
            <person name="Han C."/>
            <person name="Tapia R."/>
            <person name="Land M."/>
            <person name="Hauser L."/>
            <person name="Kyrpides N."/>
            <person name="Mikhailova N."/>
            <person name="De Castro R.E."/>
            <person name="Maupin-Furlow J.A."/>
            <person name="Woyke T."/>
        </authorList>
    </citation>
    <scope>NUCLEOTIDE SEQUENCE [LARGE SCALE GENOMIC DNA]</scope>
    <source>
        <strain evidence="5">ATCC 43099 / DSM 3394 / CCM 3739 / CIP 104546 / IAM 13178 / JCM 8861 / NBRC 102185 / NCIMB 2190 / MS3</strain>
    </source>
</reference>
<evidence type="ECO:0000313" key="6">
    <source>
        <dbReference type="Proteomes" id="UP000011543"/>
    </source>
</evidence>
<keyword evidence="5" id="KW-1185">Reference proteome</keyword>
<dbReference type="KEGG" id="nmg:Nmag_2352"/>
<feature type="region of interest" description="Disordered" evidence="1">
    <location>
        <begin position="82"/>
        <end position="113"/>
    </location>
</feature>
<dbReference type="InterPro" id="IPR013096">
    <property type="entry name" value="Cupin_2"/>
</dbReference>
<dbReference type="HOGENOM" id="CLU_134269_2_1_2"/>
<reference evidence="4 6" key="3">
    <citation type="journal article" date="2014" name="PLoS Genet.">
        <title>Phylogenetically driven sequencing of extremely halophilic archaea reveals strategies for static and dynamic osmo-response.</title>
        <authorList>
            <person name="Becker E.A."/>
            <person name="Seitzer P.M."/>
            <person name="Tritt A."/>
            <person name="Larsen D."/>
            <person name="Krusor M."/>
            <person name="Yao A.I."/>
            <person name="Wu D."/>
            <person name="Madern D."/>
            <person name="Eisen J.A."/>
            <person name="Darling A.E."/>
            <person name="Facciotti M.T."/>
        </authorList>
    </citation>
    <scope>NUCLEOTIDE SEQUENCE [LARGE SCALE GENOMIC DNA]</scope>
    <source>
        <strain evidence="6">ATCC 43099 / DSM 3394 / CCM 3739 / CIP 104546 / IAM 13178 / JCM 8861 / NBRC 102185 / NCIMB 2190 / MS3</strain>
        <strain evidence="4">MS-3</strain>
    </source>
</reference>
<dbReference type="AlphaFoldDB" id="D3SXG5"/>
<dbReference type="Gene3D" id="2.60.120.10">
    <property type="entry name" value="Jelly Rolls"/>
    <property type="match status" value="1"/>
</dbReference>
<feature type="domain" description="Cupin type-2" evidence="2">
    <location>
        <begin position="33"/>
        <end position="97"/>
    </location>
</feature>
<evidence type="ECO:0000313" key="3">
    <source>
        <dbReference type="EMBL" id="ADD05914.1"/>
    </source>
</evidence>
<proteinExistence type="predicted"/>
<dbReference type="PANTHER" id="PTHR40112:SF1">
    <property type="entry name" value="H2HPP ISOMERASE"/>
    <property type="match status" value="1"/>
</dbReference>
<dbReference type="PANTHER" id="PTHR40112">
    <property type="entry name" value="H2HPP ISOMERASE"/>
    <property type="match status" value="1"/>
</dbReference>
<dbReference type="RefSeq" id="WP_004215519.1">
    <property type="nucleotide sequence ID" value="NC_013922.1"/>
</dbReference>
<evidence type="ECO:0000313" key="5">
    <source>
        <dbReference type="Proteomes" id="UP000001879"/>
    </source>
</evidence>
<reference evidence="3 5" key="2">
    <citation type="journal article" date="2012" name="BMC Genomics">
        <title>A comparative genomics perspective on the genetic content of the alkaliphilic haloarchaeon Natrialba magadii ATCC 43099T.</title>
        <authorList>
            <person name="Siddaramappa S."/>
            <person name="Challacombe J.F."/>
            <person name="Decastro R.E."/>
            <person name="Pfeiffer F."/>
            <person name="Sastre D.E."/>
            <person name="Gimenez M.I."/>
            <person name="Paggi R.A."/>
            <person name="Detter J.C."/>
            <person name="Davenport K.W."/>
            <person name="Goodwin L.A."/>
            <person name="Kyrpides N."/>
            <person name="Tapia R."/>
            <person name="Pitluck S."/>
            <person name="Lucas S."/>
            <person name="Woyke T."/>
            <person name="Maupin-Furlow J.A."/>
        </authorList>
    </citation>
    <scope>NUCLEOTIDE SEQUENCE [LARGE SCALE GENOMIC DNA]</scope>
    <source>
        <strain evidence="3">ATCC 43099</strain>
        <strain evidence="5">ATCC 43099 / DSM 3394 / CCM 3739 / CIP 104546 / IAM 13178 / JCM 8861 / NBRC 102185 / NCIMB 2190 / MS3</strain>
    </source>
</reference>
<dbReference type="OrthoDB" id="114121at2157"/>
<sequence length="113" mass="12604">MDHRQTADVVTEEVADGVFLGTLSMGERASMKYWQIDPGASLPTHEHEHEQIGYVLSGTLTAILEDEEVLLEEGDAYRFPSNEYHGAENRSGEPAVGLGVLAPPRNRPEWRDR</sequence>
<dbReference type="Pfam" id="PF07883">
    <property type="entry name" value="Cupin_2"/>
    <property type="match status" value="1"/>
</dbReference>
<name>D3SXG5_NATMM</name>
<dbReference type="PaxDb" id="547559-Nmag_2352"/>
<dbReference type="STRING" id="547559.Nmag_2352"/>
<dbReference type="GeneID" id="8825204"/>
<dbReference type="eggNOG" id="arCOG02999">
    <property type="taxonomic scope" value="Archaea"/>
</dbReference>
<organism evidence="3 5">
    <name type="scientific">Natrialba magadii (strain ATCC 43099 / DSM 3394 / CCM 3739 / CIP 104546 / IAM 13178 / JCM 8861 / NBRC 102185 / NCIMB 2190 / MS3)</name>
    <name type="common">Natronobacterium magadii</name>
    <dbReference type="NCBI Taxonomy" id="547559"/>
    <lineage>
        <taxon>Archaea</taxon>
        <taxon>Methanobacteriati</taxon>
        <taxon>Methanobacteriota</taxon>
        <taxon>Stenosarchaea group</taxon>
        <taxon>Halobacteria</taxon>
        <taxon>Halobacteriales</taxon>
        <taxon>Natrialbaceae</taxon>
        <taxon>Natrialba</taxon>
    </lineage>
</organism>
<evidence type="ECO:0000259" key="2">
    <source>
        <dbReference type="Pfam" id="PF07883"/>
    </source>
</evidence>
<dbReference type="InterPro" id="IPR052535">
    <property type="entry name" value="Bacilysin_H2HPP_isomerase"/>
</dbReference>
<protein>
    <submittedName>
        <fullName evidence="3 4">Cupin</fullName>
    </submittedName>
</protein>
<evidence type="ECO:0000256" key="1">
    <source>
        <dbReference type="SAM" id="MobiDB-lite"/>
    </source>
</evidence>
<gene>
    <name evidence="3" type="ordered locus">Nmag_2352</name>
    <name evidence="4" type="ORF">C500_08657</name>
</gene>
<dbReference type="InterPro" id="IPR014710">
    <property type="entry name" value="RmlC-like_jellyroll"/>
</dbReference>
<dbReference type="InterPro" id="IPR011051">
    <property type="entry name" value="RmlC_Cupin_sf"/>
</dbReference>
<dbReference type="EMBL" id="CP001932">
    <property type="protein sequence ID" value="ADD05914.1"/>
    <property type="molecule type" value="Genomic_DNA"/>
</dbReference>
<evidence type="ECO:0000313" key="4">
    <source>
        <dbReference type="EMBL" id="ELY30579.1"/>
    </source>
</evidence>
<dbReference type="Proteomes" id="UP000001879">
    <property type="component" value="Chromosome"/>
</dbReference>
<accession>D3SXG5</accession>
<dbReference type="Proteomes" id="UP000011543">
    <property type="component" value="Unassembled WGS sequence"/>
</dbReference>
<dbReference type="EMBL" id="AOHS01000030">
    <property type="protein sequence ID" value="ELY30579.1"/>
    <property type="molecule type" value="Genomic_DNA"/>
</dbReference>
<reference evidence="3" key="4">
    <citation type="submission" date="2016-09" db="EMBL/GenBank/DDBJ databases">
        <authorList>
            <person name="Pfeiffer F."/>
        </authorList>
    </citation>
    <scope>NUCLEOTIDE SEQUENCE</scope>
    <source>
        <strain evidence="3">ATCC 43099</strain>
    </source>
</reference>
<dbReference type="PATRIC" id="fig|547559.17.peg.1699"/>
<dbReference type="SUPFAM" id="SSF51182">
    <property type="entry name" value="RmlC-like cupins"/>
    <property type="match status" value="1"/>
</dbReference>